<dbReference type="RefSeq" id="WP_307348863.1">
    <property type="nucleotide sequence ID" value="NZ_JAUSVS010000003.1"/>
</dbReference>
<dbReference type="EMBL" id="JAUSVS010000003">
    <property type="protein sequence ID" value="MDQ0464287.1"/>
    <property type="molecule type" value="Genomic_DNA"/>
</dbReference>
<evidence type="ECO:0000256" key="1">
    <source>
        <dbReference type="SAM" id="Phobius"/>
    </source>
</evidence>
<organism evidence="2 3">
    <name type="scientific">Caulobacter ginsengisoli</name>
    <dbReference type="NCBI Taxonomy" id="400775"/>
    <lineage>
        <taxon>Bacteria</taxon>
        <taxon>Pseudomonadati</taxon>
        <taxon>Pseudomonadota</taxon>
        <taxon>Alphaproteobacteria</taxon>
        <taxon>Caulobacterales</taxon>
        <taxon>Caulobacteraceae</taxon>
        <taxon>Caulobacter</taxon>
    </lineage>
</organism>
<evidence type="ECO:0000313" key="3">
    <source>
        <dbReference type="Proteomes" id="UP001228905"/>
    </source>
</evidence>
<name>A0ABU0IQJ4_9CAUL</name>
<sequence>MPSALQILFSARLLSAGAVVLVAMLVGAEAARGMNLVQWLGGLTAVSAAVSWAVIERAWPKKASVQVRQD</sequence>
<reference evidence="2 3" key="1">
    <citation type="submission" date="2023-07" db="EMBL/GenBank/DDBJ databases">
        <title>Genomic Encyclopedia of Type Strains, Phase IV (KMG-IV): sequencing the most valuable type-strain genomes for metagenomic binning, comparative biology and taxonomic classification.</title>
        <authorList>
            <person name="Goeker M."/>
        </authorList>
    </citation>
    <scope>NUCLEOTIDE SEQUENCE [LARGE SCALE GENOMIC DNA]</scope>
    <source>
        <strain evidence="2 3">DSM 18695</strain>
    </source>
</reference>
<keyword evidence="1" id="KW-0812">Transmembrane</keyword>
<keyword evidence="1" id="KW-0472">Membrane</keyword>
<feature type="transmembrane region" description="Helical" evidence="1">
    <location>
        <begin position="40"/>
        <end position="59"/>
    </location>
</feature>
<keyword evidence="3" id="KW-1185">Reference proteome</keyword>
<dbReference type="Proteomes" id="UP001228905">
    <property type="component" value="Unassembled WGS sequence"/>
</dbReference>
<accession>A0ABU0IQJ4</accession>
<protein>
    <submittedName>
        <fullName evidence="2">General stress protein CsbA</fullName>
    </submittedName>
</protein>
<proteinExistence type="predicted"/>
<comment type="caution">
    <text evidence="2">The sequence shown here is derived from an EMBL/GenBank/DDBJ whole genome shotgun (WGS) entry which is preliminary data.</text>
</comment>
<keyword evidence="1" id="KW-1133">Transmembrane helix</keyword>
<gene>
    <name evidence="2" type="ORF">QO010_002068</name>
</gene>
<evidence type="ECO:0000313" key="2">
    <source>
        <dbReference type="EMBL" id="MDQ0464287.1"/>
    </source>
</evidence>